<dbReference type="EMBL" id="QDEB01008452">
    <property type="protein sequence ID" value="RZC42372.1"/>
    <property type="molecule type" value="Genomic_DNA"/>
</dbReference>
<protein>
    <submittedName>
        <fullName evidence="1">Uncharacterized protein</fullName>
    </submittedName>
</protein>
<organism evidence="1 2">
    <name type="scientific">Asbolus verrucosus</name>
    <name type="common">Desert ironclad beetle</name>
    <dbReference type="NCBI Taxonomy" id="1661398"/>
    <lineage>
        <taxon>Eukaryota</taxon>
        <taxon>Metazoa</taxon>
        <taxon>Ecdysozoa</taxon>
        <taxon>Arthropoda</taxon>
        <taxon>Hexapoda</taxon>
        <taxon>Insecta</taxon>
        <taxon>Pterygota</taxon>
        <taxon>Neoptera</taxon>
        <taxon>Endopterygota</taxon>
        <taxon>Coleoptera</taxon>
        <taxon>Polyphaga</taxon>
        <taxon>Cucujiformia</taxon>
        <taxon>Tenebrionidae</taxon>
        <taxon>Pimeliinae</taxon>
        <taxon>Asbolus</taxon>
    </lineage>
</organism>
<dbReference type="AlphaFoldDB" id="A0A482WAZ3"/>
<accession>A0A482WAZ3</accession>
<name>A0A482WAZ3_ASBVE</name>
<comment type="caution">
    <text evidence="1">The sequence shown here is derived from an EMBL/GenBank/DDBJ whole genome shotgun (WGS) entry which is preliminary data.</text>
</comment>
<dbReference type="OrthoDB" id="10425637at2759"/>
<keyword evidence="2" id="KW-1185">Reference proteome</keyword>
<evidence type="ECO:0000313" key="1">
    <source>
        <dbReference type="EMBL" id="RZC42372.1"/>
    </source>
</evidence>
<evidence type="ECO:0000313" key="2">
    <source>
        <dbReference type="Proteomes" id="UP000292052"/>
    </source>
</evidence>
<gene>
    <name evidence="1" type="ORF">BDFB_006977</name>
</gene>
<reference evidence="1 2" key="1">
    <citation type="submission" date="2017-03" db="EMBL/GenBank/DDBJ databases">
        <title>Genome of the blue death feigning beetle - Asbolus verrucosus.</title>
        <authorList>
            <person name="Rider S.D."/>
        </authorList>
    </citation>
    <scope>NUCLEOTIDE SEQUENCE [LARGE SCALE GENOMIC DNA]</scope>
    <source>
        <strain evidence="1">Butters</strain>
        <tissue evidence="1">Head and leg muscle</tissue>
    </source>
</reference>
<dbReference type="Proteomes" id="UP000292052">
    <property type="component" value="Unassembled WGS sequence"/>
</dbReference>
<sequence>MAYNNTGEYVLIPADDIALLPVTCIQIAAITRVICIYRFERGGGAASLRRPLTDIINFSRSVAWINLPLGRGGIDRCFRRPVFSNQWPRLNQRGSNLNVFSTTNDIIICSD</sequence>
<proteinExistence type="predicted"/>